<dbReference type="EMBL" id="UFRQ01000003">
    <property type="protein sequence ID" value="SUT89315.1"/>
    <property type="molecule type" value="Genomic_DNA"/>
</dbReference>
<dbReference type="Proteomes" id="UP000254649">
    <property type="component" value="Unassembled WGS sequence"/>
</dbReference>
<keyword evidence="2" id="KW-1185">Reference proteome</keyword>
<evidence type="ECO:0000313" key="2">
    <source>
        <dbReference type="Proteomes" id="UP000254649"/>
    </source>
</evidence>
<sequence>MSYYTLWVIAFGLSMDAFAVSVTKGLCLIEFSW</sequence>
<dbReference type="AlphaFoldDB" id="A0A380TNJ6"/>
<evidence type="ECO:0008006" key="3">
    <source>
        <dbReference type="Google" id="ProtNLM"/>
    </source>
</evidence>
<protein>
    <recommendedName>
        <fullName evidence="3">Manganese efflux pump MntP</fullName>
    </recommendedName>
</protein>
<gene>
    <name evidence="1" type="ORF">NCTC10801_00890</name>
</gene>
<organism evidence="1 2">
    <name type="scientific">[Actinobacillus] rossii</name>
    <dbReference type="NCBI Taxonomy" id="123820"/>
    <lineage>
        <taxon>Bacteria</taxon>
        <taxon>Pseudomonadati</taxon>
        <taxon>Pseudomonadota</taxon>
        <taxon>Gammaproteobacteria</taxon>
        <taxon>Pasteurellales</taxon>
        <taxon>Pasteurellaceae</taxon>
    </lineage>
</organism>
<name>A0A380TNJ6_9PAST</name>
<evidence type="ECO:0000313" key="1">
    <source>
        <dbReference type="EMBL" id="SUT89315.1"/>
    </source>
</evidence>
<accession>A0A380TNJ6</accession>
<proteinExistence type="predicted"/>
<reference evidence="1 2" key="1">
    <citation type="submission" date="2018-06" db="EMBL/GenBank/DDBJ databases">
        <authorList>
            <consortium name="Pathogen Informatics"/>
            <person name="Doyle S."/>
        </authorList>
    </citation>
    <scope>NUCLEOTIDE SEQUENCE [LARGE SCALE GENOMIC DNA]</scope>
    <source>
        <strain evidence="1 2">NCTC10801</strain>
    </source>
</reference>